<feature type="transmembrane region" description="Helical" evidence="1">
    <location>
        <begin position="48"/>
        <end position="68"/>
    </location>
</feature>
<dbReference type="Proteomes" id="UP000789831">
    <property type="component" value="Unassembled WGS sequence"/>
</dbReference>
<name>A0A9N9DFX6_9GLOM</name>
<accession>A0A9N9DFX6</accession>
<keyword evidence="1" id="KW-0812">Transmembrane</keyword>
<gene>
    <name evidence="2" type="ORF">AGERDE_LOCUS10672</name>
</gene>
<dbReference type="AlphaFoldDB" id="A0A9N9DFX6"/>
<keyword evidence="1" id="KW-1133">Transmembrane helix</keyword>
<keyword evidence="1" id="KW-0472">Membrane</keyword>
<organism evidence="2 3">
    <name type="scientific">Ambispora gerdemannii</name>
    <dbReference type="NCBI Taxonomy" id="144530"/>
    <lineage>
        <taxon>Eukaryota</taxon>
        <taxon>Fungi</taxon>
        <taxon>Fungi incertae sedis</taxon>
        <taxon>Mucoromycota</taxon>
        <taxon>Glomeromycotina</taxon>
        <taxon>Glomeromycetes</taxon>
        <taxon>Archaeosporales</taxon>
        <taxon>Ambisporaceae</taxon>
        <taxon>Ambispora</taxon>
    </lineage>
</organism>
<evidence type="ECO:0000256" key="1">
    <source>
        <dbReference type="SAM" id="Phobius"/>
    </source>
</evidence>
<protein>
    <submittedName>
        <fullName evidence="2">12971_t:CDS:1</fullName>
    </submittedName>
</protein>
<keyword evidence="3" id="KW-1185">Reference proteome</keyword>
<comment type="caution">
    <text evidence="2">The sequence shown here is derived from an EMBL/GenBank/DDBJ whole genome shotgun (WGS) entry which is preliminary data.</text>
</comment>
<dbReference type="OrthoDB" id="10561424at2759"/>
<dbReference type="EMBL" id="CAJVPL010003522">
    <property type="protein sequence ID" value="CAG8634250.1"/>
    <property type="molecule type" value="Genomic_DNA"/>
</dbReference>
<evidence type="ECO:0000313" key="2">
    <source>
        <dbReference type="EMBL" id="CAG8634250.1"/>
    </source>
</evidence>
<proteinExistence type="predicted"/>
<reference evidence="2" key="1">
    <citation type="submission" date="2021-06" db="EMBL/GenBank/DDBJ databases">
        <authorList>
            <person name="Kallberg Y."/>
            <person name="Tangrot J."/>
            <person name="Rosling A."/>
        </authorList>
    </citation>
    <scope>NUCLEOTIDE SEQUENCE</scope>
    <source>
        <strain evidence="2">MT106</strain>
    </source>
</reference>
<evidence type="ECO:0000313" key="3">
    <source>
        <dbReference type="Proteomes" id="UP000789831"/>
    </source>
</evidence>
<sequence>MNDTQDTLGPGLHNLFYLVPSQVPACIMGQFLTPEIYTTLTLSQAQTIATFILGAAGFGWFFFLSNAVKLKASSYFNNDKMIPILETIVPTSMKVAVKILHRTPIAFMVALGPVLTSFEGVIVLHTIGYVESCGTAIAKAQAQITNEIHRAAYWFSAEIEAMMDK</sequence>